<dbReference type="PANTHER" id="PTHR43798">
    <property type="entry name" value="MONOACYLGLYCEROL LIPASE"/>
    <property type="match status" value="1"/>
</dbReference>
<protein>
    <submittedName>
        <fullName evidence="3">Pimeloyl-ACP methyl ester carboxylesterase</fullName>
    </submittedName>
</protein>
<dbReference type="InterPro" id="IPR000073">
    <property type="entry name" value="AB_hydrolase_1"/>
</dbReference>
<comment type="caution">
    <text evidence="3">The sequence shown here is derived from an EMBL/GenBank/DDBJ whole genome shotgun (WGS) entry which is preliminary data.</text>
</comment>
<dbReference type="RefSeq" id="WP_040748395.1">
    <property type="nucleotide sequence ID" value="NZ_JACHIT010000002.1"/>
</dbReference>
<proteinExistence type="predicted"/>
<feature type="domain" description="AB hydrolase-1" evidence="2">
    <location>
        <begin position="33"/>
        <end position="142"/>
    </location>
</feature>
<keyword evidence="1" id="KW-0378">Hydrolase</keyword>
<organism evidence="3 4">
    <name type="scientific">Nocardia transvalensis</name>
    <dbReference type="NCBI Taxonomy" id="37333"/>
    <lineage>
        <taxon>Bacteria</taxon>
        <taxon>Bacillati</taxon>
        <taxon>Actinomycetota</taxon>
        <taxon>Actinomycetes</taxon>
        <taxon>Mycobacteriales</taxon>
        <taxon>Nocardiaceae</taxon>
        <taxon>Nocardia</taxon>
    </lineage>
</organism>
<dbReference type="PANTHER" id="PTHR43798:SF31">
    <property type="entry name" value="AB HYDROLASE SUPERFAMILY PROTEIN YCLE"/>
    <property type="match status" value="1"/>
</dbReference>
<reference evidence="3 4" key="1">
    <citation type="submission" date="2020-08" db="EMBL/GenBank/DDBJ databases">
        <title>Sequencing the genomes of 1000 actinobacteria strains.</title>
        <authorList>
            <person name="Klenk H.-P."/>
        </authorList>
    </citation>
    <scope>NUCLEOTIDE SEQUENCE [LARGE SCALE GENOMIC DNA]</scope>
    <source>
        <strain evidence="3 4">DSM 43582</strain>
    </source>
</reference>
<dbReference type="SUPFAM" id="SSF53474">
    <property type="entry name" value="alpha/beta-Hydrolases"/>
    <property type="match status" value="1"/>
</dbReference>
<keyword evidence="4" id="KW-1185">Reference proteome</keyword>
<sequence length="268" mass="29270">MSDNATSTSTWIGTVPVDDTALAVTDTGGSGRPIVYLNGSYASQRHWRRVIADLGPGYRHITFDERARGRSKRSADYSFEACLRDIDAVLAARGVHQPLLVGWSYGALLGVYWADRHPDRALGVVGVDGPYPSGWTDEAGRERLRKTFRRMRPLLPLVAPLGLAARMSADQHAEIQIEAHALHAALGPLLDRAALPVRYVAASAETVYDKGGELEQMRRTLDPYLARNPNLKISARVASDHGKILRNDSPAVADAVREVAALLDDEAR</sequence>
<gene>
    <name evidence="3" type="ORF">BJY24_005934</name>
</gene>
<evidence type="ECO:0000256" key="1">
    <source>
        <dbReference type="ARBA" id="ARBA00022801"/>
    </source>
</evidence>
<dbReference type="InterPro" id="IPR029058">
    <property type="entry name" value="AB_hydrolase_fold"/>
</dbReference>
<dbReference type="AlphaFoldDB" id="A0A7W9PJ44"/>
<dbReference type="Proteomes" id="UP000540412">
    <property type="component" value="Unassembled WGS sequence"/>
</dbReference>
<dbReference type="Pfam" id="PF00561">
    <property type="entry name" value="Abhydrolase_1"/>
    <property type="match status" value="1"/>
</dbReference>
<evidence type="ECO:0000259" key="2">
    <source>
        <dbReference type="Pfam" id="PF00561"/>
    </source>
</evidence>
<dbReference type="Gene3D" id="3.40.50.1820">
    <property type="entry name" value="alpha/beta hydrolase"/>
    <property type="match status" value="1"/>
</dbReference>
<dbReference type="EMBL" id="JACHIT010000002">
    <property type="protein sequence ID" value="MBB5917022.1"/>
    <property type="molecule type" value="Genomic_DNA"/>
</dbReference>
<accession>A0A7W9PJ44</accession>
<dbReference type="InterPro" id="IPR050266">
    <property type="entry name" value="AB_hydrolase_sf"/>
</dbReference>
<dbReference type="GO" id="GO:0016787">
    <property type="term" value="F:hydrolase activity"/>
    <property type="evidence" value="ECO:0007669"/>
    <property type="project" value="UniProtKB-KW"/>
</dbReference>
<name>A0A7W9PJ44_9NOCA</name>
<evidence type="ECO:0000313" key="3">
    <source>
        <dbReference type="EMBL" id="MBB5917022.1"/>
    </source>
</evidence>
<evidence type="ECO:0000313" key="4">
    <source>
        <dbReference type="Proteomes" id="UP000540412"/>
    </source>
</evidence>
<dbReference type="GO" id="GO:0016020">
    <property type="term" value="C:membrane"/>
    <property type="evidence" value="ECO:0007669"/>
    <property type="project" value="TreeGrafter"/>
</dbReference>